<organism evidence="1 2">
    <name type="scientific">Blastopirellula marina</name>
    <dbReference type="NCBI Taxonomy" id="124"/>
    <lineage>
        <taxon>Bacteria</taxon>
        <taxon>Pseudomonadati</taxon>
        <taxon>Planctomycetota</taxon>
        <taxon>Planctomycetia</taxon>
        <taxon>Pirellulales</taxon>
        <taxon>Pirellulaceae</taxon>
        <taxon>Blastopirellula</taxon>
    </lineage>
</organism>
<evidence type="ECO:0000313" key="1">
    <source>
        <dbReference type="EMBL" id="PQO47732.1"/>
    </source>
</evidence>
<accession>A0A2S8GTJ4</accession>
<dbReference type="RefSeq" id="WP_105333992.1">
    <property type="nucleotide sequence ID" value="NZ_PUHZ01000004.1"/>
</dbReference>
<sequence length="77" mass="8187">MLETKRGSEPRVTDKAAIIAPAGLFVTRDVAGPIRPDLYLYVAAAGEDWMSIDSTGVSGRATLSGALFFRVITLAMT</sequence>
<protein>
    <submittedName>
        <fullName evidence="1">Uncharacterized protein</fullName>
    </submittedName>
</protein>
<evidence type="ECO:0000313" key="2">
    <source>
        <dbReference type="Proteomes" id="UP000237819"/>
    </source>
</evidence>
<dbReference type="EMBL" id="PUHZ01000004">
    <property type="protein sequence ID" value="PQO47732.1"/>
    <property type="molecule type" value="Genomic_DNA"/>
</dbReference>
<proteinExistence type="predicted"/>
<dbReference type="Proteomes" id="UP000237819">
    <property type="component" value="Unassembled WGS sequence"/>
</dbReference>
<reference evidence="1 2" key="1">
    <citation type="submission" date="2018-02" db="EMBL/GenBank/DDBJ databases">
        <title>Comparative genomes isolates from brazilian mangrove.</title>
        <authorList>
            <person name="Araujo J.E."/>
            <person name="Taketani R.G."/>
            <person name="Silva M.C.P."/>
            <person name="Loureco M.V."/>
            <person name="Andreote F.D."/>
        </authorList>
    </citation>
    <scope>NUCLEOTIDE SEQUENCE [LARGE SCALE GENOMIC DNA]</scope>
    <source>
        <strain evidence="1 2">Nap-Phe MGV</strain>
    </source>
</reference>
<name>A0A2S8GTJ4_9BACT</name>
<dbReference type="AlphaFoldDB" id="A0A2S8GTJ4"/>
<gene>
    <name evidence="1" type="ORF">C5Y93_03495</name>
</gene>
<comment type="caution">
    <text evidence="1">The sequence shown here is derived from an EMBL/GenBank/DDBJ whole genome shotgun (WGS) entry which is preliminary data.</text>
</comment>